<keyword evidence="2" id="KW-0689">Ribosomal protein</keyword>
<evidence type="ECO:0000313" key="4">
    <source>
        <dbReference type="EMBL" id="KAK1283258.1"/>
    </source>
</evidence>
<evidence type="ECO:0000256" key="2">
    <source>
        <dbReference type="ARBA" id="ARBA00022980"/>
    </source>
</evidence>
<organism evidence="4 5">
    <name type="scientific">Acorus calamus</name>
    <name type="common">Sweet flag</name>
    <dbReference type="NCBI Taxonomy" id="4465"/>
    <lineage>
        <taxon>Eukaryota</taxon>
        <taxon>Viridiplantae</taxon>
        <taxon>Streptophyta</taxon>
        <taxon>Embryophyta</taxon>
        <taxon>Tracheophyta</taxon>
        <taxon>Spermatophyta</taxon>
        <taxon>Magnoliopsida</taxon>
        <taxon>Liliopsida</taxon>
        <taxon>Acoraceae</taxon>
        <taxon>Acorus</taxon>
    </lineage>
</organism>
<evidence type="ECO:0000256" key="3">
    <source>
        <dbReference type="ARBA" id="ARBA00023274"/>
    </source>
</evidence>
<reference evidence="4" key="2">
    <citation type="submission" date="2023-06" db="EMBL/GenBank/DDBJ databases">
        <authorList>
            <person name="Ma L."/>
            <person name="Liu K.-W."/>
            <person name="Li Z."/>
            <person name="Hsiao Y.-Y."/>
            <person name="Qi Y."/>
            <person name="Fu T."/>
            <person name="Tang G."/>
            <person name="Zhang D."/>
            <person name="Sun W.-H."/>
            <person name="Liu D.-K."/>
            <person name="Li Y."/>
            <person name="Chen G.-Z."/>
            <person name="Liu X.-D."/>
            <person name="Liao X.-Y."/>
            <person name="Jiang Y.-T."/>
            <person name="Yu X."/>
            <person name="Hao Y."/>
            <person name="Huang J."/>
            <person name="Zhao X.-W."/>
            <person name="Ke S."/>
            <person name="Chen Y.-Y."/>
            <person name="Wu W.-L."/>
            <person name="Hsu J.-L."/>
            <person name="Lin Y.-F."/>
            <person name="Huang M.-D."/>
            <person name="Li C.-Y."/>
            <person name="Huang L."/>
            <person name="Wang Z.-W."/>
            <person name="Zhao X."/>
            <person name="Zhong W.-Y."/>
            <person name="Peng D.-H."/>
            <person name="Ahmad S."/>
            <person name="Lan S."/>
            <person name="Zhang J.-S."/>
            <person name="Tsai W.-C."/>
            <person name="Van De Peer Y."/>
            <person name="Liu Z.-J."/>
        </authorList>
    </citation>
    <scope>NUCLEOTIDE SEQUENCE</scope>
    <source>
        <strain evidence="4">CP</strain>
        <tissue evidence="4">Leaves</tissue>
    </source>
</reference>
<dbReference type="PANTHER" id="PTHR11661:SF2">
    <property type="entry name" value="LARGE RIBOSOMAL SUBUNIT PROTEIN UL11"/>
    <property type="match status" value="1"/>
</dbReference>
<keyword evidence="3" id="KW-0687">Ribonucleoprotein</keyword>
<keyword evidence="5" id="KW-1185">Reference proteome</keyword>
<dbReference type="Gene3D" id="1.10.10.250">
    <property type="entry name" value="Ribosomal protein L11, C-terminal domain"/>
    <property type="match status" value="1"/>
</dbReference>
<dbReference type="Gene3D" id="3.30.1550.10">
    <property type="entry name" value="Ribosomal protein L11/L12, N-terminal domain"/>
    <property type="match status" value="1"/>
</dbReference>
<evidence type="ECO:0000313" key="5">
    <source>
        <dbReference type="Proteomes" id="UP001180020"/>
    </source>
</evidence>
<protein>
    <submittedName>
        <fullName evidence="4">Uncharacterized protein</fullName>
    </submittedName>
</protein>
<dbReference type="Proteomes" id="UP001180020">
    <property type="component" value="Unassembled WGS sequence"/>
</dbReference>
<comment type="similarity">
    <text evidence="1">Belongs to the universal ribosomal protein uL11 family.</text>
</comment>
<accession>A0AAV9C2A8</accession>
<proteinExistence type="inferred from homology"/>
<dbReference type="GO" id="GO:0003735">
    <property type="term" value="F:structural constituent of ribosome"/>
    <property type="evidence" value="ECO:0007669"/>
    <property type="project" value="InterPro"/>
</dbReference>
<dbReference type="SUPFAM" id="SSF54747">
    <property type="entry name" value="Ribosomal L11/L12e N-terminal domain"/>
    <property type="match status" value="1"/>
</dbReference>
<name>A0AAV9C2A8_ACOCL</name>
<dbReference type="PANTHER" id="PTHR11661">
    <property type="entry name" value="60S RIBOSOMAL PROTEIN L12"/>
    <property type="match status" value="1"/>
</dbReference>
<evidence type="ECO:0000256" key="1">
    <source>
        <dbReference type="ARBA" id="ARBA00010537"/>
    </source>
</evidence>
<dbReference type="EMBL" id="JAUJYO010000021">
    <property type="protein sequence ID" value="KAK1283258.1"/>
    <property type="molecule type" value="Genomic_DNA"/>
</dbReference>
<dbReference type="AlphaFoldDB" id="A0AAV9C2A8"/>
<dbReference type="InterPro" id="IPR000911">
    <property type="entry name" value="Ribosomal_uL11"/>
</dbReference>
<dbReference type="InterPro" id="IPR036769">
    <property type="entry name" value="Ribosomal_uL11_C_sf"/>
</dbReference>
<sequence length="116" mass="12955">MAAIAVVIVRQKMPLILDPTQIGEDIANETVKGLHVTIKLIAQNRQAKVSIMSSTTVMVIKALKELERDRKKVKNIKHSGKSGTSLLTLWRLTRVMKPRSMVKDIVGTANEPERKL</sequence>
<dbReference type="GO" id="GO:0070180">
    <property type="term" value="F:large ribosomal subunit rRNA binding"/>
    <property type="evidence" value="ECO:0007669"/>
    <property type="project" value="TreeGrafter"/>
</dbReference>
<gene>
    <name evidence="4" type="ORF">QJS10_CPB21g00003</name>
</gene>
<dbReference type="GO" id="GO:0022625">
    <property type="term" value="C:cytosolic large ribosomal subunit"/>
    <property type="evidence" value="ECO:0007669"/>
    <property type="project" value="TreeGrafter"/>
</dbReference>
<reference evidence="4" key="1">
    <citation type="journal article" date="2023" name="Nat. Commun.">
        <title>Diploid and tetraploid genomes of Acorus and the evolution of monocots.</title>
        <authorList>
            <person name="Ma L."/>
            <person name="Liu K.W."/>
            <person name="Li Z."/>
            <person name="Hsiao Y.Y."/>
            <person name="Qi Y."/>
            <person name="Fu T."/>
            <person name="Tang G.D."/>
            <person name="Zhang D."/>
            <person name="Sun W.H."/>
            <person name="Liu D.K."/>
            <person name="Li Y."/>
            <person name="Chen G.Z."/>
            <person name="Liu X.D."/>
            <person name="Liao X.Y."/>
            <person name="Jiang Y.T."/>
            <person name="Yu X."/>
            <person name="Hao Y."/>
            <person name="Huang J."/>
            <person name="Zhao X.W."/>
            <person name="Ke S."/>
            <person name="Chen Y.Y."/>
            <person name="Wu W.L."/>
            <person name="Hsu J.L."/>
            <person name="Lin Y.F."/>
            <person name="Huang M.D."/>
            <person name="Li C.Y."/>
            <person name="Huang L."/>
            <person name="Wang Z.W."/>
            <person name="Zhao X."/>
            <person name="Zhong W.Y."/>
            <person name="Peng D.H."/>
            <person name="Ahmad S."/>
            <person name="Lan S."/>
            <person name="Zhang J.S."/>
            <person name="Tsai W.C."/>
            <person name="Van de Peer Y."/>
            <person name="Liu Z.J."/>
        </authorList>
    </citation>
    <scope>NUCLEOTIDE SEQUENCE</scope>
    <source>
        <strain evidence="4">CP</strain>
    </source>
</reference>
<comment type="caution">
    <text evidence="4">The sequence shown here is derived from an EMBL/GenBank/DDBJ whole genome shotgun (WGS) entry which is preliminary data.</text>
</comment>
<dbReference type="InterPro" id="IPR036796">
    <property type="entry name" value="Ribosomal_uL11_N_sf"/>
</dbReference>
<dbReference type="GO" id="GO:0006412">
    <property type="term" value="P:translation"/>
    <property type="evidence" value="ECO:0007669"/>
    <property type="project" value="InterPro"/>
</dbReference>